<comment type="caution">
    <text evidence="2">The sequence shown here is derived from an EMBL/GenBank/DDBJ whole genome shotgun (WGS) entry which is preliminary data.</text>
</comment>
<name>A0A919YFP9_9BACL</name>
<reference evidence="2 3" key="1">
    <citation type="submission" date="2021-03" db="EMBL/GenBank/DDBJ databases">
        <title>Antimicrobial resistance genes in bacteria isolated from Japanese honey, and their potential for conferring macrolide and lincosamide resistance in the American foulbrood pathogen Paenibacillus larvae.</title>
        <authorList>
            <person name="Okamoto M."/>
            <person name="Kumagai M."/>
            <person name="Kanamori H."/>
            <person name="Takamatsu D."/>
        </authorList>
    </citation>
    <scope>NUCLEOTIDE SEQUENCE [LARGE SCALE GENOMIC DNA]</scope>
    <source>
        <strain evidence="2 3">J34TS1</strain>
    </source>
</reference>
<evidence type="ECO:0000313" key="2">
    <source>
        <dbReference type="EMBL" id="GIO50357.1"/>
    </source>
</evidence>
<evidence type="ECO:0000256" key="1">
    <source>
        <dbReference type="SAM" id="MobiDB-lite"/>
    </source>
</evidence>
<proteinExistence type="predicted"/>
<feature type="compositionally biased region" description="Basic and acidic residues" evidence="1">
    <location>
        <begin position="112"/>
        <end position="124"/>
    </location>
</feature>
<evidence type="ECO:0000313" key="3">
    <source>
        <dbReference type="Proteomes" id="UP000682811"/>
    </source>
</evidence>
<dbReference type="InterPro" id="IPR003770">
    <property type="entry name" value="MLTG-like"/>
</dbReference>
<evidence type="ECO:0008006" key="4">
    <source>
        <dbReference type="Google" id="ProtNLM"/>
    </source>
</evidence>
<keyword evidence="3" id="KW-1185">Reference proteome</keyword>
<dbReference type="Proteomes" id="UP000682811">
    <property type="component" value="Unassembled WGS sequence"/>
</dbReference>
<feature type="compositionally biased region" description="Basic and acidic residues" evidence="1">
    <location>
        <begin position="56"/>
        <end position="81"/>
    </location>
</feature>
<feature type="region of interest" description="Disordered" evidence="1">
    <location>
        <begin position="56"/>
        <end position="141"/>
    </location>
</feature>
<dbReference type="AlphaFoldDB" id="A0A919YFP9"/>
<dbReference type="RefSeq" id="WP_212980590.1">
    <property type="nucleotide sequence ID" value="NZ_AP025343.1"/>
</dbReference>
<organism evidence="2 3">
    <name type="scientific">Paenibacillus azoreducens</name>
    <dbReference type="NCBI Taxonomy" id="116718"/>
    <lineage>
        <taxon>Bacteria</taxon>
        <taxon>Bacillati</taxon>
        <taxon>Bacillota</taxon>
        <taxon>Bacilli</taxon>
        <taxon>Bacillales</taxon>
        <taxon>Paenibacillaceae</taxon>
        <taxon>Paenibacillus</taxon>
    </lineage>
</organism>
<accession>A0A919YFP9</accession>
<gene>
    <name evidence="2" type="ORF">J34TS1_51220</name>
</gene>
<sequence length="205" mass="21775">MIKNRSFMIGLGSGLLAGALLLQLMNAGTEHQAASIVPEARQLTKEKLQEEAEAMKLKVVDPGDKRMTEEEWKQRMIDKSSKPQGNGVKAPAAGNAAKAPQTPQQPEAPKQQAEKGKPKTEGPSEGKTPNAPADPSVSVKIANGSNLTDVADQLKKAGVISDASAFVQKGRGQKMSTKIRSGSYEFAPGEDFDSIIGKITSKPPR</sequence>
<dbReference type="EMBL" id="BORT01000031">
    <property type="protein sequence ID" value="GIO50357.1"/>
    <property type="molecule type" value="Genomic_DNA"/>
</dbReference>
<feature type="compositionally biased region" description="Low complexity" evidence="1">
    <location>
        <begin position="86"/>
        <end position="111"/>
    </location>
</feature>
<dbReference type="Pfam" id="PF02618">
    <property type="entry name" value="YceG"/>
    <property type="match status" value="1"/>
</dbReference>
<protein>
    <recommendedName>
        <fullName evidence="4">Endolytic transglycosylase MltG</fullName>
    </recommendedName>
</protein>
<dbReference type="Gene3D" id="3.30.1490.480">
    <property type="entry name" value="Endolytic murein transglycosylase"/>
    <property type="match status" value="1"/>
</dbReference>